<keyword evidence="3" id="KW-1185">Reference proteome</keyword>
<accession>A0ABQ5J3U4</accession>
<organism evidence="2 3">
    <name type="scientific">Tanacetum coccineum</name>
    <dbReference type="NCBI Taxonomy" id="301880"/>
    <lineage>
        <taxon>Eukaryota</taxon>
        <taxon>Viridiplantae</taxon>
        <taxon>Streptophyta</taxon>
        <taxon>Embryophyta</taxon>
        <taxon>Tracheophyta</taxon>
        <taxon>Spermatophyta</taxon>
        <taxon>Magnoliopsida</taxon>
        <taxon>eudicotyledons</taxon>
        <taxon>Gunneridae</taxon>
        <taxon>Pentapetalae</taxon>
        <taxon>asterids</taxon>
        <taxon>campanulids</taxon>
        <taxon>Asterales</taxon>
        <taxon>Asteraceae</taxon>
        <taxon>Asteroideae</taxon>
        <taxon>Anthemideae</taxon>
        <taxon>Anthemidinae</taxon>
        <taxon>Tanacetum</taxon>
    </lineage>
</organism>
<protein>
    <submittedName>
        <fullName evidence="2">Uncharacterized protein</fullName>
    </submittedName>
</protein>
<feature type="region of interest" description="Disordered" evidence="1">
    <location>
        <begin position="55"/>
        <end position="104"/>
    </location>
</feature>
<comment type="caution">
    <text evidence="2">The sequence shown here is derived from an EMBL/GenBank/DDBJ whole genome shotgun (WGS) entry which is preliminary data.</text>
</comment>
<evidence type="ECO:0000313" key="3">
    <source>
        <dbReference type="Proteomes" id="UP001151760"/>
    </source>
</evidence>
<evidence type="ECO:0000313" key="2">
    <source>
        <dbReference type="EMBL" id="GJU06123.1"/>
    </source>
</evidence>
<sequence length="104" mass="12421">MHTVHGDGVAGIKRRCRDLSGDGIRNLATALGRGRLKEDLESSTWRRHLEAINYTSKEERRKKEPRIRKEKKNREIGMNRRKKKEERIEEKGKEENRRKKEEQN</sequence>
<evidence type="ECO:0000256" key="1">
    <source>
        <dbReference type="SAM" id="MobiDB-lite"/>
    </source>
</evidence>
<proteinExistence type="predicted"/>
<reference evidence="2" key="2">
    <citation type="submission" date="2022-01" db="EMBL/GenBank/DDBJ databases">
        <authorList>
            <person name="Yamashiro T."/>
            <person name="Shiraishi A."/>
            <person name="Satake H."/>
            <person name="Nakayama K."/>
        </authorList>
    </citation>
    <scope>NUCLEOTIDE SEQUENCE</scope>
</reference>
<name>A0ABQ5J3U4_9ASTR</name>
<reference evidence="2" key="1">
    <citation type="journal article" date="2022" name="Int. J. Mol. Sci.">
        <title>Draft Genome of Tanacetum Coccineum: Genomic Comparison of Closely Related Tanacetum-Family Plants.</title>
        <authorList>
            <person name="Yamashiro T."/>
            <person name="Shiraishi A."/>
            <person name="Nakayama K."/>
            <person name="Satake H."/>
        </authorList>
    </citation>
    <scope>NUCLEOTIDE SEQUENCE</scope>
</reference>
<dbReference type="EMBL" id="BQNB010021411">
    <property type="protein sequence ID" value="GJU06123.1"/>
    <property type="molecule type" value="Genomic_DNA"/>
</dbReference>
<dbReference type="Proteomes" id="UP001151760">
    <property type="component" value="Unassembled WGS sequence"/>
</dbReference>
<gene>
    <name evidence="2" type="ORF">Tco_1122553</name>
</gene>
<feature type="compositionally biased region" description="Basic and acidic residues" evidence="1">
    <location>
        <begin position="85"/>
        <end position="104"/>
    </location>
</feature>